<dbReference type="AlphaFoldDB" id="A0A5D4NWS2"/>
<protein>
    <submittedName>
        <fullName evidence="2">Uncharacterized protein</fullName>
    </submittedName>
</protein>
<gene>
    <name evidence="2" type="ORF">FZC78_07860</name>
</gene>
<dbReference type="OrthoDB" id="1934177at2"/>
<sequence>MFTTVPSHTEKVDKGFAFNYFKLSYRRKMIRTIWVTLWNPVIFILLRYVLDYGFYFSLIITLISVVGNSIQIYYTYYMWNKYERGKGD</sequence>
<proteinExistence type="predicted"/>
<evidence type="ECO:0000313" key="2">
    <source>
        <dbReference type="EMBL" id="TYS17766.1"/>
    </source>
</evidence>
<evidence type="ECO:0000313" key="3">
    <source>
        <dbReference type="Proteomes" id="UP000322267"/>
    </source>
</evidence>
<dbReference type="EMBL" id="VTEI01000003">
    <property type="protein sequence ID" value="TYS17766.1"/>
    <property type="molecule type" value="Genomic_DNA"/>
</dbReference>
<comment type="caution">
    <text evidence="2">The sequence shown here is derived from an EMBL/GenBank/DDBJ whole genome shotgun (WGS) entry which is preliminary data.</text>
</comment>
<feature type="transmembrane region" description="Helical" evidence="1">
    <location>
        <begin position="32"/>
        <end position="50"/>
    </location>
</feature>
<dbReference type="RefSeq" id="WP_148939113.1">
    <property type="nucleotide sequence ID" value="NZ_VTEI01000003.1"/>
</dbReference>
<keyword evidence="1" id="KW-0812">Transmembrane</keyword>
<organism evidence="2 3">
    <name type="scientific">Rossellomorea vietnamensis</name>
    <dbReference type="NCBI Taxonomy" id="218284"/>
    <lineage>
        <taxon>Bacteria</taxon>
        <taxon>Bacillati</taxon>
        <taxon>Bacillota</taxon>
        <taxon>Bacilli</taxon>
        <taxon>Bacillales</taxon>
        <taxon>Bacillaceae</taxon>
        <taxon>Rossellomorea</taxon>
    </lineage>
</organism>
<name>A0A5D4NWS2_9BACI</name>
<keyword evidence="1" id="KW-1133">Transmembrane helix</keyword>
<accession>A0A5D4NWS2</accession>
<dbReference type="Proteomes" id="UP000322267">
    <property type="component" value="Unassembled WGS sequence"/>
</dbReference>
<feature type="transmembrane region" description="Helical" evidence="1">
    <location>
        <begin position="56"/>
        <end position="76"/>
    </location>
</feature>
<evidence type="ECO:0000256" key="1">
    <source>
        <dbReference type="SAM" id="Phobius"/>
    </source>
</evidence>
<keyword evidence="1" id="KW-0472">Membrane</keyword>
<reference evidence="2 3" key="1">
    <citation type="submission" date="2019-08" db="EMBL/GenBank/DDBJ databases">
        <title>Bacillus genomes from the desert of Cuatro Cienegas, Coahuila.</title>
        <authorList>
            <person name="Olmedo-Alvarez G."/>
        </authorList>
    </citation>
    <scope>NUCLEOTIDE SEQUENCE [LARGE SCALE GENOMIC DNA]</scope>
    <source>
        <strain evidence="2 3">CH34_1T</strain>
    </source>
</reference>